<comment type="catalytic activity">
    <reaction evidence="1">
        <text>ATP + protein L-histidine = ADP + protein N-phospho-L-histidine.</text>
        <dbReference type="EC" id="2.7.13.3"/>
    </reaction>
</comment>
<dbReference type="PROSITE" id="PS50885">
    <property type="entry name" value="HAMP"/>
    <property type="match status" value="1"/>
</dbReference>
<dbReference type="AlphaFoldDB" id="A0A1H8H000"/>
<dbReference type="Gene3D" id="3.30.565.10">
    <property type="entry name" value="Histidine kinase-like ATPase, C-terminal domain"/>
    <property type="match status" value="1"/>
</dbReference>
<dbReference type="PANTHER" id="PTHR45436:SF1">
    <property type="entry name" value="SENSOR PROTEIN QSEC"/>
    <property type="match status" value="1"/>
</dbReference>
<evidence type="ECO:0000313" key="14">
    <source>
        <dbReference type="EMBL" id="SEN49455.1"/>
    </source>
</evidence>
<evidence type="ECO:0000259" key="12">
    <source>
        <dbReference type="PROSITE" id="PS50109"/>
    </source>
</evidence>
<dbReference type="PROSITE" id="PS50109">
    <property type="entry name" value="HIS_KIN"/>
    <property type="match status" value="1"/>
</dbReference>
<keyword evidence="7 14" id="KW-0418">Kinase</keyword>
<evidence type="ECO:0000256" key="11">
    <source>
        <dbReference type="SAM" id="Phobius"/>
    </source>
</evidence>
<dbReference type="CDD" id="cd00082">
    <property type="entry name" value="HisKA"/>
    <property type="match status" value="1"/>
</dbReference>
<evidence type="ECO:0000256" key="10">
    <source>
        <dbReference type="ARBA" id="ARBA00023136"/>
    </source>
</evidence>
<dbReference type="InterPro" id="IPR005467">
    <property type="entry name" value="His_kinase_dom"/>
</dbReference>
<dbReference type="SUPFAM" id="SSF55874">
    <property type="entry name" value="ATPase domain of HSP90 chaperone/DNA topoisomerase II/histidine kinase"/>
    <property type="match status" value="1"/>
</dbReference>
<dbReference type="Proteomes" id="UP000183002">
    <property type="component" value="Unassembled WGS sequence"/>
</dbReference>
<dbReference type="Pfam" id="PF02518">
    <property type="entry name" value="HATPase_c"/>
    <property type="match status" value="1"/>
</dbReference>
<evidence type="ECO:0000256" key="7">
    <source>
        <dbReference type="ARBA" id="ARBA00022777"/>
    </source>
</evidence>
<evidence type="ECO:0000256" key="8">
    <source>
        <dbReference type="ARBA" id="ARBA00022989"/>
    </source>
</evidence>
<dbReference type="InterPro" id="IPR050428">
    <property type="entry name" value="TCS_sensor_his_kinase"/>
</dbReference>
<comment type="subcellular location">
    <subcellularLocation>
        <location evidence="2">Membrane</location>
    </subcellularLocation>
</comment>
<dbReference type="Pfam" id="PF00512">
    <property type="entry name" value="HisKA"/>
    <property type="match status" value="1"/>
</dbReference>
<evidence type="ECO:0000256" key="9">
    <source>
        <dbReference type="ARBA" id="ARBA00023012"/>
    </source>
</evidence>
<dbReference type="InterPro" id="IPR004358">
    <property type="entry name" value="Sig_transdc_His_kin-like_C"/>
</dbReference>
<keyword evidence="6 11" id="KW-0812">Transmembrane</keyword>
<dbReference type="STRING" id="1077947.SAMN05216227_101567"/>
<sequence>MRAVFATGSLRARLVVQLLVVAAVLAVLLYFTVRSTADRAAEATQDAILGAATVSIAEQLRGGDGGVEVDLAYATFSMLGAVGQDRLFYRIDIGGETVTGYDDLPVPDVRPASLAAVFYTTPYLDTRVRIAAVARSIIVDKGPVPVLVLVGQTRQGQAAIADQLANRAGLIGLGFFLLAVPLSLLSAGSVFNPINRLAEAVGRRGPRDLRPVRHPAPSELAPLIGALNGFVARLRGTLSQTETFIAEAAHHIRTPLSTVRSEAEIALRQSTDERTRVRLRSMIRGVEASSRSASQLLDHAMVLYRSDQLEGVAVDLCQITRSLARAFGPTAELREVTLLVEGDAAPLCVLGDALLIESALRNMVDNAIKYSAVETEVRIVLATDAGMVRVEVCDQGRGLSGAGLTELSGRFTRGGNVGDVVGSGLGLTIVTEVAAALGGRFELVERDTGGTCASLFLPQL</sequence>
<dbReference type="InterPro" id="IPR013727">
    <property type="entry name" value="2CSK_N"/>
</dbReference>
<evidence type="ECO:0000256" key="2">
    <source>
        <dbReference type="ARBA" id="ARBA00004370"/>
    </source>
</evidence>
<feature type="transmembrane region" description="Helical" evidence="11">
    <location>
        <begin position="170"/>
        <end position="191"/>
    </location>
</feature>
<evidence type="ECO:0000256" key="1">
    <source>
        <dbReference type="ARBA" id="ARBA00000085"/>
    </source>
</evidence>
<evidence type="ECO:0000256" key="4">
    <source>
        <dbReference type="ARBA" id="ARBA00022553"/>
    </source>
</evidence>
<organism evidence="14 15">
    <name type="scientific">Pseudorhodobacter antarcticus</name>
    <dbReference type="NCBI Taxonomy" id="1077947"/>
    <lineage>
        <taxon>Bacteria</taxon>
        <taxon>Pseudomonadati</taxon>
        <taxon>Pseudomonadota</taxon>
        <taxon>Alphaproteobacteria</taxon>
        <taxon>Rhodobacterales</taxon>
        <taxon>Paracoccaceae</taxon>
        <taxon>Pseudorhodobacter</taxon>
    </lineage>
</organism>
<reference evidence="14 15" key="1">
    <citation type="submission" date="2016-10" db="EMBL/GenBank/DDBJ databases">
        <authorList>
            <person name="de Groot N.N."/>
        </authorList>
    </citation>
    <scope>NUCLEOTIDE SEQUENCE [LARGE SCALE GENOMIC DNA]</scope>
    <source>
        <strain evidence="14 15">CGMCC 1.10836</strain>
    </source>
</reference>
<name>A0A1H8H000_9RHOB</name>
<dbReference type="SUPFAM" id="SSF47384">
    <property type="entry name" value="Homodimeric domain of signal transducing histidine kinase"/>
    <property type="match status" value="1"/>
</dbReference>
<dbReference type="SMART" id="SM00388">
    <property type="entry name" value="HisKA"/>
    <property type="match status" value="1"/>
</dbReference>
<evidence type="ECO:0000256" key="3">
    <source>
        <dbReference type="ARBA" id="ARBA00012438"/>
    </source>
</evidence>
<proteinExistence type="predicted"/>
<dbReference type="SMART" id="SM00387">
    <property type="entry name" value="HATPase_c"/>
    <property type="match status" value="1"/>
</dbReference>
<protein>
    <recommendedName>
        <fullName evidence="3">histidine kinase</fullName>
        <ecNumber evidence="3">2.7.13.3</ecNumber>
    </recommendedName>
</protein>
<dbReference type="InterPro" id="IPR003594">
    <property type="entry name" value="HATPase_dom"/>
</dbReference>
<dbReference type="InterPro" id="IPR036890">
    <property type="entry name" value="HATPase_C_sf"/>
</dbReference>
<accession>A0A1H8H000</accession>
<dbReference type="OrthoDB" id="913606at2"/>
<dbReference type="InterPro" id="IPR036097">
    <property type="entry name" value="HisK_dim/P_sf"/>
</dbReference>
<keyword evidence="15" id="KW-1185">Reference proteome</keyword>
<dbReference type="InterPro" id="IPR003661">
    <property type="entry name" value="HisK_dim/P_dom"/>
</dbReference>
<dbReference type="PRINTS" id="PR00344">
    <property type="entry name" value="BCTRLSENSOR"/>
</dbReference>
<evidence type="ECO:0000259" key="13">
    <source>
        <dbReference type="PROSITE" id="PS50885"/>
    </source>
</evidence>
<dbReference type="EC" id="2.7.13.3" evidence="3"/>
<feature type="transmembrane region" description="Helical" evidence="11">
    <location>
        <begin position="12"/>
        <end position="31"/>
    </location>
</feature>
<dbReference type="RefSeq" id="WP_050519699.1">
    <property type="nucleotide sequence ID" value="NZ_FOCO01000015.1"/>
</dbReference>
<evidence type="ECO:0000313" key="15">
    <source>
        <dbReference type="Proteomes" id="UP000183002"/>
    </source>
</evidence>
<keyword evidence="4" id="KW-0597">Phosphoprotein</keyword>
<keyword evidence="10 11" id="KW-0472">Membrane</keyword>
<dbReference type="Pfam" id="PF08521">
    <property type="entry name" value="2CSK_N"/>
    <property type="match status" value="1"/>
</dbReference>
<keyword evidence="8 11" id="KW-1133">Transmembrane helix</keyword>
<feature type="domain" description="HAMP" evidence="13">
    <location>
        <begin position="188"/>
        <end position="239"/>
    </location>
</feature>
<evidence type="ECO:0000256" key="5">
    <source>
        <dbReference type="ARBA" id="ARBA00022679"/>
    </source>
</evidence>
<dbReference type="GO" id="GO:0000155">
    <property type="term" value="F:phosphorelay sensor kinase activity"/>
    <property type="evidence" value="ECO:0007669"/>
    <property type="project" value="InterPro"/>
</dbReference>
<dbReference type="PANTHER" id="PTHR45436">
    <property type="entry name" value="SENSOR HISTIDINE KINASE YKOH"/>
    <property type="match status" value="1"/>
</dbReference>
<dbReference type="Gene3D" id="1.10.287.130">
    <property type="match status" value="1"/>
</dbReference>
<keyword evidence="5" id="KW-0808">Transferase</keyword>
<feature type="domain" description="Histidine kinase" evidence="12">
    <location>
        <begin position="247"/>
        <end position="460"/>
    </location>
</feature>
<dbReference type="GO" id="GO:0005886">
    <property type="term" value="C:plasma membrane"/>
    <property type="evidence" value="ECO:0007669"/>
    <property type="project" value="TreeGrafter"/>
</dbReference>
<evidence type="ECO:0000256" key="6">
    <source>
        <dbReference type="ARBA" id="ARBA00022692"/>
    </source>
</evidence>
<keyword evidence="9" id="KW-0902">Two-component regulatory system</keyword>
<dbReference type="InterPro" id="IPR003660">
    <property type="entry name" value="HAMP_dom"/>
</dbReference>
<gene>
    <name evidence="14" type="ORF">SAMN05216227_101567</name>
</gene>
<dbReference type="EMBL" id="FOCO01000015">
    <property type="protein sequence ID" value="SEN49455.1"/>
    <property type="molecule type" value="Genomic_DNA"/>
</dbReference>